<gene>
    <name evidence="5" type="ORF">NHX12_032735</name>
</gene>
<dbReference type="PANTHER" id="PTHR13020:SF9">
    <property type="entry name" value="TRINUCLEOTIDE REPEAT-CONTAINING GENE 6C PROTEIN"/>
    <property type="match status" value="1"/>
</dbReference>
<feature type="domain" description="TNRC6 PABC binding" evidence="4">
    <location>
        <begin position="153"/>
        <end position="309"/>
    </location>
</feature>
<feature type="coiled-coil region" evidence="1">
    <location>
        <begin position="75"/>
        <end position="106"/>
    </location>
</feature>
<evidence type="ECO:0008006" key="7">
    <source>
        <dbReference type="Google" id="ProtNLM"/>
    </source>
</evidence>
<dbReference type="EMBL" id="JANIIK010000047">
    <property type="protein sequence ID" value="KAJ3601769.1"/>
    <property type="molecule type" value="Genomic_DNA"/>
</dbReference>
<evidence type="ECO:0000259" key="4">
    <source>
        <dbReference type="Pfam" id="PF16608"/>
    </source>
</evidence>
<dbReference type="Pfam" id="PF12938">
    <property type="entry name" value="M_domain"/>
    <property type="match status" value="1"/>
</dbReference>
<feature type="compositionally biased region" description="Polar residues" evidence="2">
    <location>
        <begin position="142"/>
        <end position="163"/>
    </location>
</feature>
<evidence type="ECO:0000256" key="2">
    <source>
        <dbReference type="SAM" id="MobiDB-lite"/>
    </source>
</evidence>
<dbReference type="InterPro" id="IPR032226">
    <property type="entry name" value="TNRC6_PABC-bd"/>
</dbReference>
<feature type="compositionally biased region" description="Low complexity" evidence="2">
    <location>
        <begin position="192"/>
        <end position="205"/>
    </location>
</feature>
<dbReference type="OrthoDB" id="5919166at2759"/>
<keyword evidence="6" id="KW-1185">Reference proteome</keyword>
<evidence type="ECO:0000256" key="1">
    <source>
        <dbReference type="SAM" id="Coils"/>
    </source>
</evidence>
<dbReference type="GO" id="GO:0035195">
    <property type="term" value="P:miRNA-mediated post-transcriptional gene silencing"/>
    <property type="evidence" value="ECO:0007669"/>
    <property type="project" value="TreeGrafter"/>
</dbReference>
<dbReference type="GO" id="GO:0000932">
    <property type="term" value="C:P-body"/>
    <property type="evidence" value="ECO:0007669"/>
    <property type="project" value="TreeGrafter"/>
</dbReference>
<feature type="compositionally biased region" description="Polar residues" evidence="2">
    <location>
        <begin position="251"/>
        <end position="261"/>
    </location>
</feature>
<feature type="region of interest" description="Disordered" evidence="2">
    <location>
        <begin position="107"/>
        <end position="163"/>
    </location>
</feature>
<accession>A0A9Q0E842</accession>
<dbReference type="Pfam" id="PF16608">
    <property type="entry name" value="TNRC6-PABC_bdg"/>
    <property type="match status" value="1"/>
</dbReference>
<keyword evidence="1" id="KW-0175">Coiled coil</keyword>
<feature type="region of interest" description="Disordered" evidence="2">
    <location>
        <begin position="337"/>
        <end position="376"/>
    </location>
</feature>
<comment type="caution">
    <text evidence="5">The sequence shown here is derived from an EMBL/GenBank/DDBJ whole genome shotgun (WGS) entry which is preliminary data.</text>
</comment>
<dbReference type="AlphaFoldDB" id="A0A9Q0E842"/>
<dbReference type="Proteomes" id="UP001148018">
    <property type="component" value="Unassembled WGS sequence"/>
</dbReference>
<proteinExistence type="predicted"/>
<protein>
    <recommendedName>
        <fullName evidence="7">GW182 middle domain-containing protein</fullName>
    </recommendedName>
</protein>
<dbReference type="InterPro" id="IPR052068">
    <property type="entry name" value="GW182_domain"/>
</dbReference>
<dbReference type="PANTHER" id="PTHR13020">
    <property type="entry name" value="TRINUCLEOTIDE REPEAT-CONTAINING GENE 6"/>
    <property type="match status" value="1"/>
</dbReference>
<evidence type="ECO:0000313" key="5">
    <source>
        <dbReference type="EMBL" id="KAJ3601769.1"/>
    </source>
</evidence>
<feature type="compositionally biased region" description="Low complexity" evidence="2">
    <location>
        <begin position="453"/>
        <end position="469"/>
    </location>
</feature>
<reference evidence="5" key="1">
    <citation type="submission" date="2022-07" db="EMBL/GenBank/DDBJ databases">
        <title>Chromosome-level genome of Muraenolepis orangiensis.</title>
        <authorList>
            <person name="Kim J."/>
        </authorList>
    </citation>
    <scope>NUCLEOTIDE SEQUENCE</scope>
    <source>
        <strain evidence="5">KU_S4_2022</strain>
        <tissue evidence="5">Muscle</tissue>
    </source>
</reference>
<feature type="region of interest" description="Disordered" evidence="2">
    <location>
        <begin position="180"/>
        <end position="261"/>
    </location>
</feature>
<dbReference type="GO" id="GO:0060213">
    <property type="term" value="P:positive regulation of nuclear-transcribed mRNA poly(A) tail shortening"/>
    <property type="evidence" value="ECO:0007669"/>
    <property type="project" value="TreeGrafter"/>
</dbReference>
<feature type="domain" description="GW182 middle" evidence="3">
    <location>
        <begin position="4"/>
        <end position="142"/>
    </location>
</feature>
<evidence type="ECO:0000259" key="3">
    <source>
        <dbReference type="Pfam" id="PF12938"/>
    </source>
</evidence>
<name>A0A9Q0E842_9TELE</name>
<evidence type="ECO:0000313" key="6">
    <source>
        <dbReference type="Proteomes" id="UP001148018"/>
    </source>
</evidence>
<dbReference type="InterPro" id="IPR026805">
    <property type="entry name" value="GW182_M_dom"/>
</dbReference>
<feature type="region of interest" description="Disordered" evidence="2">
    <location>
        <begin position="439"/>
        <end position="469"/>
    </location>
</feature>
<dbReference type="GO" id="GO:0005654">
    <property type="term" value="C:nucleoplasm"/>
    <property type="evidence" value="ECO:0007669"/>
    <property type="project" value="TreeGrafter"/>
</dbReference>
<organism evidence="5 6">
    <name type="scientific">Muraenolepis orangiensis</name>
    <name type="common">Patagonian moray cod</name>
    <dbReference type="NCBI Taxonomy" id="630683"/>
    <lineage>
        <taxon>Eukaryota</taxon>
        <taxon>Metazoa</taxon>
        <taxon>Chordata</taxon>
        <taxon>Craniata</taxon>
        <taxon>Vertebrata</taxon>
        <taxon>Euteleostomi</taxon>
        <taxon>Actinopterygii</taxon>
        <taxon>Neopterygii</taxon>
        <taxon>Teleostei</taxon>
        <taxon>Neoteleostei</taxon>
        <taxon>Acanthomorphata</taxon>
        <taxon>Zeiogadaria</taxon>
        <taxon>Gadariae</taxon>
        <taxon>Gadiformes</taxon>
        <taxon>Muraenolepidoidei</taxon>
        <taxon>Muraenolepididae</taxon>
        <taxon>Muraenolepis</taxon>
    </lineage>
</organism>
<sequence length="553" mass="58805">MNMPQVPQILSPQVQAQLLQFAAKNIGLNPALLTSPINPQHMTLLNQLYQLQLAYQRLQIQQQMLQAQRNVSGPIRQQEQQVARTITNMQQQIQQHQRQLAQALLMKQQQPPPPPSHTGLHPGTVKSALDSFPGHPHASGLSDLQTKEPQSSPHAYSSYPLSGLNSNMNVNCMEVGSGLSMKEHSQPQSRTPGLHGHPLRGLLPPGAQPGQACHLGPPGKPPQMEDSYSPYNLMSSSDSPTSPPDNWGPGKSSNDKIANGTNITWPPEFCPGVPWKGLQNIDPETDPNMTPGSVPNGPTINTNIQDVNRKLPDMKSTWSPGPISNREATGSLSHELWKVPQGPRGSAAPSRPPPGLTNDDAHGMVPPGPGMSPMMHGMPPGMPPPPMGHRPAMAHMGQDLPPAGLGMPARTAVPPAVPQHPAVCKPLFPIAGQAAGAALATQNAGPSPGPGSPGSFKPPSAVTSKPATLTTTTATSKLIHPDEDISLVELRATLPRYQRNIPRQSQATISAPPHMGPMGAVMAPQPPGLRHPMSEYGSTLTTPTTPSLHPFML</sequence>